<organism evidence="2 3">
    <name type="scientific">Stieleria varia</name>
    <dbReference type="NCBI Taxonomy" id="2528005"/>
    <lineage>
        <taxon>Bacteria</taxon>
        <taxon>Pseudomonadati</taxon>
        <taxon>Planctomycetota</taxon>
        <taxon>Planctomycetia</taxon>
        <taxon>Pirellulales</taxon>
        <taxon>Pirellulaceae</taxon>
        <taxon>Stieleria</taxon>
    </lineage>
</organism>
<evidence type="ECO:0000313" key="2">
    <source>
        <dbReference type="EMBL" id="TWT94565.1"/>
    </source>
</evidence>
<feature type="compositionally biased region" description="Basic and acidic residues" evidence="1">
    <location>
        <begin position="41"/>
        <end position="56"/>
    </location>
</feature>
<accession>A0A5C6A5A4</accession>
<dbReference type="Proteomes" id="UP000320176">
    <property type="component" value="Unassembled WGS sequence"/>
</dbReference>
<keyword evidence="3" id="KW-1185">Reference proteome</keyword>
<comment type="caution">
    <text evidence="2">The sequence shown here is derived from an EMBL/GenBank/DDBJ whole genome shotgun (WGS) entry which is preliminary data.</text>
</comment>
<dbReference type="EMBL" id="SJPN01000007">
    <property type="protein sequence ID" value="TWT94565.1"/>
    <property type="molecule type" value="Genomic_DNA"/>
</dbReference>
<name>A0A5C6A5A4_9BACT</name>
<gene>
    <name evidence="2" type="ORF">Pla52n_53860</name>
</gene>
<feature type="region of interest" description="Disordered" evidence="1">
    <location>
        <begin position="29"/>
        <end position="72"/>
    </location>
</feature>
<evidence type="ECO:0000256" key="1">
    <source>
        <dbReference type="SAM" id="MobiDB-lite"/>
    </source>
</evidence>
<proteinExistence type="predicted"/>
<reference evidence="2 3" key="1">
    <citation type="submission" date="2019-02" db="EMBL/GenBank/DDBJ databases">
        <title>Deep-cultivation of Planctomycetes and their phenomic and genomic characterization uncovers novel biology.</title>
        <authorList>
            <person name="Wiegand S."/>
            <person name="Jogler M."/>
            <person name="Boedeker C."/>
            <person name="Pinto D."/>
            <person name="Vollmers J."/>
            <person name="Rivas-Marin E."/>
            <person name="Kohn T."/>
            <person name="Peeters S.H."/>
            <person name="Heuer A."/>
            <person name="Rast P."/>
            <person name="Oberbeckmann S."/>
            <person name="Bunk B."/>
            <person name="Jeske O."/>
            <person name="Meyerdierks A."/>
            <person name="Storesund J.E."/>
            <person name="Kallscheuer N."/>
            <person name="Luecker S."/>
            <person name="Lage O.M."/>
            <person name="Pohl T."/>
            <person name="Merkel B.J."/>
            <person name="Hornburger P."/>
            <person name="Mueller R.-W."/>
            <person name="Bruemmer F."/>
            <person name="Labrenz M."/>
            <person name="Spormann A.M."/>
            <person name="Op Den Camp H."/>
            <person name="Overmann J."/>
            <person name="Amann R."/>
            <person name="Jetten M.S.M."/>
            <person name="Mascher T."/>
            <person name="Medema M.H."/>
            <person name="Devos D.P."/>
            <person name="Kaster A.-K."/>
            <person name="Ovreas L."/>
            <person name="Rohde M."/>
            <person name="Galperin M.Y."/>
            <person name="Jogler C."/>
        </authorList>
    </citation>
    <scope>NUCLEOTIDE SEQUENCE [LARGE SCALE GENOMIC DNA]</scope>
    <source>
        <strain evidence="2 3">Pla52n</strain>
    </source>
</reference>
<protein>
    <submittedName>
        <fullName evidence="2">Uncharacterized protein</fullName>
    </submittedName>
</protein>
<evidence type="ECO:0000313" key="3">
    <source>
        <dbReference type="Proteomes" id="UP000320176"/>
    </source>
</evidence>
<dbReference type="AlphaFoldDB" id="A0A5C6A5A4"/>
<sequence>MPERLDSPAFFKELKNTPRQQRAAKHLATHQVQSLARRGHKSTETGFRTHDQHSDPLDNNLKSMVHCREANK</sequence>